<feature type="compositionally biased region" description="Gly residues" evidence="1">
    <location>
        <begin position="34"/>
        <end position="46"/>
    </location>
</feature>
<protein>
    <submittedName>
        <fullName evidence="2">Uncharacterized protein</fullName>
    </submittedName>
</protein>
<sequence length="93" mass="10424">MGPRGAPCGNPPVRWAFSRERIEWPPPLRNERVTGGGGGAGWGRRGPGSGAYLLQVHLPGGIRRTHTHTRTYRPTCGRRELHAFKTSTERRRR</sequence>
<organism evidence="2 3">
    <name type="scientific">Zophobas morio</name>
    <dbReference type="NCBI Taxonomy" id="2755281"/>
    <lineage>
        <taxon>Eukaryota</taxon>
        <taxon>Metazoa</taxon>
        <taxon>Ecdysozoa</taxon>
        <taxon>Arthropoda</taxon>
        <taxon>Hexapoda</taxon>
        <taxon>Insecta</taxon>
        <taxon>Pterygota</taxon>
        <taxon>Neoptera</taxon>
        <taxon>Endopterygota</taxon>
        <taxon>Coleoptera</taxon>
        <taxon>Polyphaga</taxon>
        <taxon>Cucujiformia</taxon>
        <taxon>Tenebrionidae</taxon>
        <taxon>Zophobas</taxon>
    </lineage>
</organism>
<dbReference type="EMBL" id="JALNTZ010000005">
    <property type="protein sequence ID" value="KAJ3651476.1"/>
    <property type="molecule type" value="Genomic_DNA"/>
</dbReference>
<evidence type="ECO:0000256" key="1">
    <source>
        <dbReference type="SAM" id="MobiDB-lite"/>
    </source>
</evidence>
<feature type="region of interest" description="Disordered" evidence="1">
    <location>
        <begin position="62"/>
        <end position="93"/>
    </location>
</feature>
<dbReference type="AlphaFoldDB" id="A0AA38IBJ6"/>
<feature type="compositionally biased region" description="Basic and acidic residues" evidence="1">
    <location>
        <begin position="77"/>
        <end position="93"/>
    </location>
</feature>
<proteinExistence type="predicted"/>
<evidence type="ECO:0000313" key="3">
    <source>
        <dbReference type="Proteomes" id="UP001168821"/>
    </source>
</evidence>
<keyword evidence="3" id="KW-1185">Reference proteome</keyword>
<dbReference type="Proteomes" id="UP001168821">
    <property type="component" value="Unassembled WGS sequence"/>
</dbReference>
<feature type="region of interest" description="Disordered" evidence="1">
    <location>
        <begin position="26"/>
        <end position="46"/>
    </location>
</feature>
<evidence type="ECO:0000313" key="2">
    <source>
        <dbReference type="EMBL" id="KAJ3651476.1"/>
    </source>
</evidence>
<accession>A0AA38IBJ6</accession>
<reference evidence="2" key="1">
    <citation type="journal article" date="2023" name="G3 (Bethesda)">
        <title>Whole genome assemblies of Zophobas morio and Tenebrio molitor.</title>
        <authorList>
            <person name="Kaur S."/>
            <person name="Stinson S.A."/>
            <person name="diCenzo G.C."/>
        </authorList>
    </citation>
    <scope>NUCLEOTIDE SEQUENCE</scope>
    <source>
        <strain evidence="2">QUZm001</strain>
    </source>
</reference>
<comment type="caution">
    <text evidence="2">The sequence shown here is derived from an EMBL/GenBank/DDBJ whole genome shotgun (WGS) entry which is preliminary data.</text>
</comment>
<name>A0AA38IBJ6_9CUCU</name>
<gene>
    <name evidence="2" type="ORF">Zmor_017514</name>
</gene>